<dbReference type="eggNOG" id="COG2148">
    <property type="taxonomic scope" value="Bacteria"/>
</dbReference>
<protein>
    <submittedName>
        <fullName evidence="9">Exopolysaccharide biosynthesis polyprenyl glycosylphosphotransferase</fullName>
    </submittedName>
</protein>
<dbReference type="RefSeq" id="WP_042213540.1">
    <property type="nucleotide sequence ID" value="NZ_BBLU01000004.1"/>
</dbReference>
<organism evidence="9 10">
    <name type="scientific">Demequina mangrovi</name>
    <dbReference type="NCBI Taxonomy" id="1043493"/>
    <lineage>
        <taxon>Bacteria</taxon>
        <taxon>Bacillati</taxon>
        <taxon>Actinomycetota</taxon>
        <taxon>Actinomycetes</taxon>
        <taxon>Micrococcales</taxon>
        <taxon>Demequinaceae</taxon>
        <taxon>Demequina</taxon>
    </lineage>
</organism>
<evidence type="ECO:0000256" key="1">
    <source>
        <dbReference type="ARBA" id="ARBA00004141"/>
    </source>
</evidence>
<dbReference type="InterPro" id="IPR003362">
    <property type="entry name" value="Bact_transf"/>
</dbReference>
<evidence type="ECO:0000256" key="3">
    <source>
        <dbReference type="ARBA" id="ARBA00022679"/>
    </source>
</evidence>
<comment type="similarity">
    <text evidence="2">Belongs to the bacterial sugar transferase family.</text>
</comment>
<evidence type="ECO:0000256" key="2">
    <source>
        <dbReference type="ARBA" id="ARBA00006464"/>
    </source>
</evidence>
<comment type="subcellular location">
    <subcellularLocation>
        <location evidence="1">Membrane</location>
        <topology evidence="1">Multi-pass membrane protein</topology>
    </subcellularLocation>
</comment>
<dbReference type="Pfam" id="PF02397">
    <property type="entry name" value="Bac_transf"/>
    <property type="match status" value="1"/>
</dbReference>
<keyword evidence="4 7" id="KW-0812">Transmembrane</keyword>
<dbReference type="STRING" id="1043493.SAMN05421637_1761"/>
<evidence type="ECO:0000256" key="7">
    <source>
        <dbReference type="SAM" id="Phobius"/>
    </source>
</evidence>
<dbReference type="InterPro" id="IPR017475">
    <property type="entry name" value="EPS_sugar_tfrase"/>
</dbReference>
<keyword evidence="6 7" id="KW-0472">Membrane</keyword>
<dbReference type="PANTHER" id="PTHR30576">
    <property type="entry name" value="COLANIC BIOSYNTHESIS UDP-GLUCOSE LIPID CARRIER TRANSFERASE"/>
    <property type="match status" value="1"/>
</dbReference>
<sequence length="487" mass="53197">MSIAVVAPARVNVRRAGASLQRRIALTDVLVVALVMVISHGLRFGWDPFVGWLGPAGPAPWWVTVAIAAMWILQLSWTRSRDIRFLGQGPEEYARVASAGWHTFAAVAIVGFFTQWTISRGYLLFALPLGTLVLFGYRAAWRAWLQEQRSVGRMRQRVVLAGPQRTVEQMIRRLRRDQKDHPYEIAGVCLSGGSSGPLAPDIGAVAVLGAIGDAPDAAGEVDAEFILLAGTEEVSLPEARRLEFALEDTGVGLIVASSVADVAIPRVAVSQVAGLPLMHVDPPRFTGPTLMLKYAADKVGALVVLAVAGIPMIAIAIAVKATSPGPVLFRQRRVGMGHEPFEMLKFRSMYVDAEARKDEVMGAGDDGNGVLTKRHDDPRVTRIGRVLRRYSLDELPQLFNVLLGDMSLVGPRPPLPAETEMWDEDVSRRQLVRPGMTGLWQVSGRSNLSWEESVRLDLHYTQNWTLALDAVIVLRTVRAVLAGRGAY</sequence>
<keyword evidence="5 7" id="KW-1133">Transmembrane helix</keyword>
<dbReference type="NCBIfam" id="TIGR03025">
    <property type="entry name" value="EPS_sugtrans"/>
    <property type="match status" value="1"/>
</dbReference>
<gene>
    <name evidence="9" type="ORF">SAMN05421637_1761</name>
</gene>
<dbReference type="GO" id="GO:0016020">
    <property type="term" value="C:membrane"/>
    <property type="evidence" value="ECO:0007669"/>
    <property type="project" value="UniProtKB-SubCell"/>
</dbReference>
<dbReference type="OrthoDB" id="9808602at2"/>
<feature type="transmembrane region" description="Helical" evidence="7">
    <location>
        <begin position="24"/>
        <end position="46"/>
    </location>
</feature>
<dbReference type="AlphaFoldDB" id="A0A1H6YIH3"/>
<reference evidence="10" key="1">
    <citation type="submission" date="2016-10" db="EMBL/GenBank/DDBJ databases">
        <authorList>
            <person name="Varghese N."/>
        </authorList>
    </citation>
    <scope>NUCLEOTIDE SEQUENCE [LARGE SCALE GENOMIC DNA]</scope>
    <source>
        <strain evidence="10">DSM 24868</strain>
    </source>
</reference>
<dbReference type="Proteomes" id="UP000183315">
    <property type="component" value="Unassembled WGS sequence"/>
</dbReference>
<evidence type="ECO:0000313" key="9">
    <source>
        <dbReference type="EMBL" id="SEJ41101.1"/>
    </source>
</evidence>
<proteinExistence type="inferred from homology"/>
<keyword evidence="10" id="KW-1185">Reference proteome</keyword>
<feature type="transmembrane region" description="Helical" evidence="7">
    <location>
        <begin position="299"/>
        <end position="319"/>
    </location>
</feature>
<dbReference type="GO" id="GO:0016780">
    <property type="term" value="F:phosphotransferase activity, for other substituted phosphate groups"/>
    <property type="evidence" value="ECO:0007669"/>
    <property type="project" value="TreeGrafter"/>
</dbReference>
<evidence type="ECO:0000256" key="6">
    <source>
        <dbReference type="ARBA" id="ARBA00023136"/>
    </source>
</evidence>
<dbReference type="PANTHER" id="PTHR30576:SF10">
    <property type="entry name" value="SLL5057 PROTEIN"/>
    <property type="match status" value="1"/>
</dbReference>
<feature type="domain" description="Bacterial sugar transferase" evidence="8">
    <location>
        <begin position="293"/>
        <end position="481"/>
    </location>
</feature>
<feature type="transmembrane region" description="Helical" evidence="7">
    <location>
        <begin position="58"/>
        <end position="78"/>
    </location>
</feature>
<accession>A0A1H6YIH3</accession>
<keyword evidence="3 9" id="KW-0808">Transferase</keyword>
<evidence type="ECO:0000256" key="5">
    <source>
        <dbReference type="ARBA" id="ARBA00022989"/>
    </source>
</evidence>
<evidence type="ECO:0000259" key="8">
    <source>
        <dbReference type="Pfam" id="PF02397"/>
    </source>
</evidence>
<feature type="transmembrane region" description="Helical" evidence="7">
    <location>
        <begin position="124"/>
        <end position="145"/>
    </location>
</feature>
<name>A0A1H6YIH3_9MICO</name>
<dbReference type="EMBL" id="FNZI01000003">
    <property type="protein sequence ID" value="SEJ41101.1"/>
    <property type="molecule type" value="Genomic_DNA"/>
</dbReference>
<evidence type="ECO:0000313" key="10">
    <source>
        <dbReference type="Proteomes" id="UP000183315"/>
    </source>
</evidence>
<evidence type="ECO:0000256" key="4">
    <source>
        <dbReference type="ARBA" id="ARBA00022692"/>
    </source>
</evidence>
<feature type="transmembrane region" description="Helical" evidence="7">
    <location>
        <begin position="99"/>
        <end position="118"/>
    </location>
</feature>